<dbReference type="Pfam" id="PF01464">
    <property type="entry name" value="SLT"/>
    <property type="match status" value="1"/>
</dbReference>
<evidence type="ECO:0000259" key="2">
    <source>
        <dbReference type="Pfam" id="PF01464"/>
    </source>
</evidence>
<dbReference type="PANTHER" id="PTHR37423:SF2">
    <property type="entry name" value="MEMBRANE-BOUND LYTIC MUREIN TRANSGLYCOSYLASE C"/>
    <property type="match status" value="1"/>
</dbReference>
<keyword evidence="4" id="KW-1185">Reference proteome</keyword>
<keyword evidence="1" id="KW-0802">TPR repeat</keyword>
<dbReference type="RefSeq" id="WP_187423209.1">
    <property type="nucleotide sequence ID" value="NZ_CP060637.1"/>
</dbReference>
<dbReference type="InterPro" id="IPR019734">
    <property type="entry name" value="TPR_rpt"/>
</dbReference>
<dbReference type="InterPro" id="IPR011990">
    <property type="entry name" value="TPR-like_helical_dom_sf"/>
</dbReference>
<reference evidence="3 4" key="1">
    <citation type="submission" date="2020-08" db="EMBL/GenBank/DDBJ databases">
        <authorList>
            <person name="Liu C."/>
            <person name="Sun Q."/>
        </authorList>
    </citation>
    <scope>NUCLEOTIDE SEQUENCE [LARGE SCALE GENOMIC DNA]</scope>
    <source>
        <strain evidence="3 4">NSJ-57</strain>
    </source>
</reference>
<dbReference type="Gene3D" id="1.10.530.10">
    <property type="match status" value="1"/>
</dbReference>
<dbReference type="InterPro" id="IPR023346">
    <property type="entry name" value="Lysozyme-like_dom_sf"/>
</dbReference>
<proteinExistence type="predicted"/>
<dbReference type="SUPFAM" id="SSF48452">
    <property type="entry name" value="TPR-like"/>
    <property type="match status" value="1"/>
</dbReference>
<dbReference type="AlphaFoldDB" id="A0A7G9GZ45"/>
<feature type="domain" description="Transglycosylase SLT" evidence="2">
    <location>
        <begin position="483"/>
        <end position="572"/>
    </location>
</feature>
<accession>A0A7G9GZ45</accession>
<dbReference type="PANTHER" id="PTHR37423">
    <property type="entry name" value="SOLUBLE LYTIC MUREIN TRANSGLYCOSYLASE-RELATED"/>
    <property type="match status" value="1"/>
</dbReference>
<dbReference type="Pfam" id="PF13181">
    <property type="entry name" value="TPR_8"/>
    <property type="match status" value="2"/>
</dbReference>
<dbReference type="InterPro" id="IPR008258">
    <property type="entry name" value="Transglycosylase_SLT_dom_1"/>
</dbReference>
<dbReference type="Gene3D" id="1.25.40.10">
    <property type="entry name" value="Tetratricopeptide repeat domain"/>
    <property type="match status" value="2"/>
</dbReference>
<sequence length="615" mass="72312">MKKIFIFILTIFIYNLTFSDTHQDYTIFINGKNSYYAGNFEQANKEFETLLRAFPYSHVFDENYAYFFIGMNYFRLKDYEKASLFLEKAVYAPKKTAFNTDADIEKAIFFSERDYALGYSLIKIGDIEKGITYLKRLDYSTYIPVVGDYEKKALELLAKYDPKAYDKIALKFNFDFSKIKNMTIPQLVKIGDFYTSQKNYKKAKEFYEYILKNVKLGTYGQLVNKNYLKILLNLKDYKHIIEYTNNPPQEYKDLFNFYRAMAYYQTKDFTRALYLFEGITNKEYISDAKYYSAGIYFALGDYKNTIENAKLIPDKSIISQSMLAFSYLYLNDTKHFEQTAKTIINKYSNTYIAAYFSLLLDKVPDIPTHINSIKDMSMLVDQMIKNAKPLPHDFMKKADLLEIDQLSQIAKYGDQELLQLSFDKGNFLNKSSLAYGYSTTIVLENGKFYSLALKNSLDYMRQFLNYKQLMPYEYPLYFENIVNSCSKKYDVPQEIIYSIIHNLSKFNIYFVSEDAKFGLMGIEYSGNENLDLFDIFTPEINIEIGTKMIKKLLDKYDGNELKALIAYINGESYLSSLYFEGNNDLNFTSIVIPEERYSLENLFLTYVFYSKLYRY</sequence>
<evidence type="ECO:0000256" key="1">
    <source>
        <dbReference type="PROSITE-ProRule" id="PRU00339"/>
    </source>
</evidence>
<feature type="repeat" description="TPR" evidence="1">
    <location>
        <begin position="63"/>
        <end position="96"/>
    </location>
</feature>
<dbReference type="SUPFAM" id="SSF53955">
    <property type="entry name" value="Lysozyme-like"/>
    <property type="match status" value="1"/>
</dbReference>
<evidence type="ECO:0000313" key="4">
    <source>
        <dbReference type="Proteomes" id="UP000515913"/>
    </source>
</evidence>
<organism evidence="3 4">
    <name type="scientific">Fusobacterium hominis</name>
    <dbReference type="NCBI Taxonomy" id="2764326"/>
    <lineage>
        <taxon>Bacteria</taxon>
        <taxon>Fusobacteriati</taxon>
        <taxon>Fusobacteriota</taxon>
        <taxon>Fusobacteriia</taxon>
        <taxon>Fusobacteriales</taxon>
        <taxon>Fusobacteriaceae</taxon>
        <taxon>Fusobacterium</taxon>
    </lineage>
</organism>
<evidence type="ECO:0000313" key="3">
    <source>
        <dbReference type="EMBL" id="QNM16077.1"/>
    </source>
</evidence>
<name>A0A7G9GZ45_9FUSO</name>
<protein>
    <submittedName>
        <fullName evidence="3">Transglycosylase SLT domain-containing protein</fullName>
    </submittedName>
</protein>
<dbReference type="KEGG" id="fho:H9Q81_04460"/>
<dbReference type="PROSITE" id="PS50005">
    <property type="entry name" value="TPR"/>
    <property type="match status" value="1"/>
</dbReference>
<gene>
    <name evidence="3" type="ORF">H9Q81_04460</name>
</gene>
<dbReference type="Proteomes" id="UP000515913">
    <property type="component" value="Chromosome"/>
</dbReference>
<dbReference type="EMBL" id="CP060637">
    <property type="protein sequence ID" value="QNM16077.1"/>
    <property type="molecule type" value="Genomic_DNA"/>
</dbReference>